<dbReference type="Proteomes" id="UP001358614">
    <property type="component" value="Chromosome 1"/>
</dbReference>
<dbReference type="GO" id="GO:0003700">
    <property type="term" value="F:DNA-binding transcription factor activity"/>
    <property type="evidence" value="ECO:0007669"/>
    <property type="project" value="InterPro"/>
</dbReference>
<feature type="region of interest" description="Disordered" evidence="6">
    <location>
        <begin position="423"/>
        <end position="442"/>
    </location>
</feature>
<organism evidence="8 9">
    <name type="scientific">Kwoniella europaea PYCC6329</name>
    <dbReference type="NCBI Taxonomy" id="1423913"/>
    <lineage>
        <taxon>Eukaryota</taxon>
        <taxon>Fungi</taxon>
        <taxon>Dikarya</taxon>
        <taxon>Basidiomycota</taxon>
        <taxon>Agaricomycotina</taxon>
        <taxon>Tremellomycetes</taxon>
        <taxon>Tremellales</taxon>
        <taxon>Cryptococcaceae</taxon>
        <taxon>Kwoniella</taxon>
    </lineage>
</organism>
<evidence type="ECO:0000259" key="7">
    <source>
        <dbReference type="SMART" id="SM00415"/>
    </source>
</evidence>
<dbReference type="GeneID" id="91104777"/>
<dbReference type="PANTHER" id="PTHR10015">
    <property type="entry name" value="HEAT SHOCK TRANSCRIPTION FACTOR"/>
    <property type="match status" value="1"/>
</dbReference>
<comment type="subcellular location">
    <subcellularLocation>
        <location evidence="1">Nucleus</location>
    </subcellularLocation>
</comment>
<feature type="compositionally biased region" description="Polar residues" evidence="6">
    <location>
        <begin position="186"/>
        <end position="195"/>
    </location>
</feature>
<evidence type="ECO:0000256" key="2">
    <source>
        <dbReference type="ARBA" id="ARBA00006403"/>
    </source>
</evidence>
<feature type="compositionally biased region" description="Polar residues" evidence="6">
    <location>
        <begin position="543"/>
        <end position="558"/>
    </location>
</feature>
<dbReference type="InterPro" id="IPR036388">
    <property type="entry name" value="WH-like_DNA-bd_sf"/>
</dbReference>
<dbReference type="SMART" id="SM00415">
    <property type="entry name" value="HSF"/>
    <property type="match status" value="1"/>
</dbReference>
<accession>A0AAX4KPH5</accession>
<dbReference type="GO" id="GO:0005634">
    <property type="term" value="C:nucleus"/>
    <property type="evidence" value="ECO:0007669"/>
    <property type="project" value="UniProtKB-SubCell"/>
</dbReference>
<keyword evidence="4" id="KW-0539">Nucleus</keyword>
<evidence type="ECO:0000256" key="1">
    <source>
        <dbReference type="ARBA" id="ARBA00004123"/>
    </source>
</evidence>
<dbReference type="GO" id="GO:0043565">
    <property type="term" value="F:sequence-specific DNA binding"/>
    <property type="evidence" value="ECO:0007669"/>
    <property type="project" value="InterPro"/>
</dbReference>
<dbReference type="Pfam" id="PF00447">
    <property type="entry name" value="HSF_DNA-bind"/>
    <property type="match status" value="1"/>
</dbReference>
<feature type="region of interest" description="Disordered" evidence="6">
    <location>
        <begin position="172"/>
        <end position="218"/>
    </location>
</feature>
<dbReference type="InterPro" id="IPR036390">
    <property type="entry name" value="WH_DNA-bd_sf"/>
</dbReference>
<proteinExistence type="inferred from homology"/>
<gene>
    <name evidence="8" type="ORF">V865_005976</name>
</gene>
<dbReference type="KEGG" id="ker:91104777"/>
<evidence type="ECO:0000313" key="9">
    <source>
        <dbReference type="Proteomes" id="UP001358614"/>
    </source>
</evidence>
<reference evidence="8 9" key="1">
    <citation type="submission" date="2024-01" db="EMBL/GenBank/DDBJ databases">
        <title>Comparative genomics of Cryptococcus and Kwoniella reveals pathogenesis evolution and contrasting modes of karyotype evolution via chromosome fusion or intercentromeric recombination.</title>
        <authorList>
            <person name="Coelho M.A."/>
            <person name="David-Palma M."/>
            <person name="Shea T."/>
            <person name="Bowers K."/>
            <person name="McGinley-Smith S."/>
            <person name="Mohammad A.W."/>
            <person name="Gnirke A."/>
            <person name="Yurkov A.M."/>
            <person name="Nowrousian M."/>
            <person name="Sun S."/>
            <person name="Cuomo C.A."/>
            <person name="Heitman J."/>
        </authorList>
    </citation>
    <scope>NUCLEOTIDE SEQUENCE [LARGE SCALE GENOMIC DNA]</scope>
    <source>
        <strain evidence="8 9">PYCC6329</strain>
    </source>
</reference>
<dbReference type="RefSeq" id="XP_066085836.1">
    <property type="nucleotide sequence ID" value="XM_066229739.1"/>
</dbReference>
<evidence type="ECO:0000313" key="8">
    <source>
        <dbReference type="EMBL" id="WWD07869.1"/>
    </source>
</evidence>
<protein>
    <recommendedName>
        <fullName evidence="7">HSF-type DNA-binding domain-containing protein</fullName>
    </recommendedName>
</protein>
<evidence type="ECO:0000256" key="4">
    <source>
        <dbReference type="ARBA" id="ARBA00023242"/>
    </source>
</evidence>
<feature type="domain" description="HSF-type DNA-binding" evidence="7">
    <location>
        <begin position="28"/>
        <end position="136"/>
    </location>
</feature>
<comment type="similarity">
    <text evidence="2 5">Belongs to the HSF family.</text>
</comment>
<dbReference type="InterPro" id="IPR000232">
    <property type="entry name" value="HSF_DNA-bd"/>
</dbReference>
<dbReference type="EMBL" id="CP144089">
    <property type="protein sequence ID" value="WWD07869.1"/>
    <property type="molecule type" value="Genomic_DNA"/>
</dbReference>
<dbReference type="Gene3D" id="1.10.10.10">
    <property type="entry name" value="Winged helix-like DNA-binding domain superfamily/Winged helix DNA-binding domain"/>
    <property type="match status" value="1"/>
</dbReference>
<keyword evidence="9" id="KW-1185">Reference proteome</keyword>
<keyword evidence="3" id="KW-0238">DNA-binding</keyword>
<sequence>MAEKQRQGYEASPDRMLGRYSAINGGSKPPNFLQKLYDFLSLEPHPCPDIIYWASDSKQLVIAQPDRLAKEVLPKLFKHDKIASFGRQLNIYGFSRLFPGRQFKDSQGNISDASVWAHPTLNRFSTPSELLSIKRRAPPKLIRTRRLANGEIIRTKAGPGVIEKARQIKEAMNISKNRERSSSSSLWNKQTPAQTQHDHDEHSNVSNHPSMNIDDHGMKRNNTLLSDIAEYSENDTTGTTNDNGIQSSLDTTTTNTSGAIWPHVNINGSSIQSPARETSSLHLQRALPNPLLILGERPYSSCPASIHTSPTHRHTSLPFKSTYSPSQFNTLTSSINSSLNPGPGLGFGPGSGLMMKTYKPNLTIDTDAAASYGYTNSPLSTNAAYGQLQLPQVQPSAPMPNPPPRIAAPAAPIPPHLLQNRTRQDQFQAQDQHQSPNFSINTMPLSGITSSVMLENGNVGISNDTHNELSSSWDKIQYTWPKTCQTQPQPMIKPMIIGNGNGTIDPRWVSPVGSEWSTPSITRVSSPSNLSLSLSFNGGLDSRNNSIDTSIPIQSYPQTDLKEDKEEKEEGKEGRPIPPFVWYNPIHLSTLTSSLETNSIHNDLNQNHSNMNVTNIPTSPNGFTNITHSFDTHTDNNDKPFISSPLASLINPPLSQVQDQSYSTTENGMNWFE</sequence>
<evidence type="ECO:0000256" key="3">
    <source>
        <dbReference type="ARBA" id="ARBA00023125"/>
    </source>
</evidence>
<evidence type="ECO:0000256" key="6">
    <source>
        <dbReference type="SAM" id="MobiDB-lite"/>
    </source>
</evidence>
<dbReference type="PANTHER" id="PTHR10015:SF427">
    <property type="entry name" value="HEAT SHOCK FACTOR PROTEIN"/>
    <property type="match status" value="1"/>
</dbReference>
<evidence type="ECO:0000256" key="5">
    <source>
        <dbReference type="RuleBase" id="RU004020"/>
    </source>
</evidence>
<dbReference type="SUPFAM" id="SSF46785">
    <property type="entry name" value="Winged helix' DNA-binding domain"/>
    <property type="match status" value="1"/>
</dbReference>
<feature type="region of interest" description="Disordered" evidence="6">
    <location>
        <begin position="543"/>
        <end position="578"/>
    </location>
</feature>
<feature type="compositionally biased region" description="Basic and acidic residues" evidence="6">
    <location>
        <begin position="560"/>
        <end position="575"/>
    </location>
</feature>
<feature type="compositionally biased region" description="Low complexity" evidence="6">
    <location>
        <begin position="425"/>
        <end position="434"/>
    </location>
</feature>
<name>A0AAX4KPH5_9TREE</name>
<dbReference type="AlphaFoldDB" id="A0AAX4KPH5"/>